<reference evidence="2" key="1">
    <citation type="submission" date="2013-02" db="EMBL/GenBank/DDBJ databases">
        <authorList>
            <person name="Hughes D."/>
        </authorList>
    </citation>
    <scope>NUCLEOTIDE SEQUENCE</scope>
    <source>
        <strain>Durham</strain>
        <strain evidence="2">NC isolate 2 -- Noor lab</strain>
    </source>
</reference>
<proteinExistence type="predicted"/>
<dbReference type="AlphaFoldDB" id="T1GQM7"/>
<accession>T1GQM7</accession>
<dbReference type="Proteomes" id="UP000015102">
    <property type="component" value="Unassembled WGS sequence"/>
</dbReference>
<organism evidence="1 2">
    <name type="scientific">Megaselia scalaris</name>
    <name type="common">Humpbacked fly</name>
    <name type="synonym">Phora scalaris</name>
    <dbReference type="NCBI Taxonomy" id="36166"/>
    <lineage>
        <taxon>Eukaryota</taxon>
        <taxon>Metazoa</taxon>
        <taxon>Ecdysozoa</taxon>
        <taxon>Arthropoda</taxon>
        <taxon>Hexapoda</taxon>
        <taxon>Insecta</taxon>
        <taxon>Pterygota</taxon>
        <taxon>Neoptera</taxon>
        <taxon>Endopterygota</taxon>
        <taxon>Diptera</taxon>
        <taxon>Brachycera</taxon>
        <taxon>Muscomorpha</taxon>
        <taxon>Platypezoidea</taxon>
        <taxon>Phoridae</taxon>
        <taxon>Megaseliini</taxon>
        <taxon>Megaselia</taxon>
    </lineage>
</organism>
<dbReference type="EnsemblMetazoa" id="MESCA005938-RA">
    <property type="protein sequence ID" value="MESCA005938-PA"/>
    <property type="gene ID" value="MESCA005938"/>
</dbReference>
<dbReference type="HOGENOM" id="CLU_3280067_0_0_1"/>
<evidence type="ECO:0000313" key="2">
    <source>
        <dbReference type="Proteomes" id="UP000015102"/>
    </source>
</evidence>
<keyword evidence="2" id="KW-1185">Reference proteome</keyword>
<reference evidence="1" key="2">
    <citation type="submission" date="2015-06" db="UniProtKB">
        <authorList>
            <consortium name="EnsemblMetazoa"/>
        </authorList>
    </citation>
    <scope>IDENTIFICATION</scope>
</reference>
<sequence length="41" mass="5184">MALNVIQECRRRNVDCIKIRTWFFLELRKLFLNWIWLAKVF</sequence>
<name>T1GQM7_MEGSC</name>
<evidence type="ECO:0000313" key="1">
    <source>
        <dbReference type="EnsemblMetazoa" id="MESCA005938-PA"/>
    </source>
</evidence>
<protein>
    <submittedName>
        <fullName evidence="1">Uncharacterized protein</fullName>
    </submittedName>
</protein>
<dbReference type="EMBL" id="CAQQ02101082">
    <property type="status" value="NOT_ANNOTATED_CDS"/>
    <property type="molecule type" value="Genomic_DNA"/>
</dbReference>
<dbReference type="EMBL" id="CAQQ02101081">
    <property type="status" value="NOT_ANNOTATED_CDS"/>
    <property type="molecule type" value="Genomic_DNA"/>
</dbReference>